<keyword evidence="1 5" id="KW-0489">Methyltransferase</keyword>
<dbReference type="CDD" id="cd02440">
    <property type="entry name" value="AdoMet_MTases"/>
    <property type="match status" value="1"/>
</dbReference>
<dbReference type="Pfam" id="PF13649">
    <property type="entry name" value="Methyltransf_25"/>
    <property type="match status" value="1"/>
</dbReference>
<keyword evidence="2 5" id="KW-0808">Transferase</keyword>
<dbReference type="GO" id="GO:0032259">
    <property type="term" value="P:methylation"/>
    <property type="evidence" value="ECO:0007669"/>
    <property type="project" value="UniProtKB-KW"/>
</dbReference>
<dbReference type="SUPFAM" id="SSF53335">
    <property type="entry name" value="S-adenosyl-L-methionine-dependent methyltransferases"/>
    <property type="match status" value="1"/>
</dbReference>
<dbReference type="InterPro" id="IPR029063">
    <property type="entry name" value="SAM-dependent_MTases_sf"/>
</dbReference>
<evidence type="ECO:0000259" key="4">
    <source>
        <dbReference type="Pfam" id="PF13649"/>
    </source>
</evidence>
<keyword evidence="3" id="KW-0949">S-adenosyl-L-methionine</keyword>
<dbReference type="InterPro" id="IPR041698">
    <property type="entry name" value="Methyltransf_25"/>
</dbReference>
<keyword evidence="6" id="KW-1185">Reference proteome</keyword>
<gene>
    <name evidence="5" type="ORF">FIV42_17105</name>
</gene>
<dbReference type="AlphaFoldDB" id="A0A4Y6PVN1"/>
<evidence type="ECO:0000313" key="6">
    <source>
        <dbReference type="Proteomes" id="UP000315995"/>
    </source>
</evidence>
<feature type="domain" description="Methyltransferase" evidence="4">
    <location>
        <begin position="64"/>
        <end position="163"/>
    </location>
</feature>
<dbReference type="GO" id="GO:0008168">
    <property type="term" value="F:methyltransferase activity"/>
    <property type="evidence" value="ECO:0007669"/>
    <property type="project" value="UniProtKB-KW"/>
</dbReference>
<evidence type="ECO:0000313" key="5">
    <source>
        <dbReference type="EMBL" id="QDG52396.1"/>
    </source>
</evidence>
<protein>
    <submittedName>
        <fullName evidence="5">Class I SAM-dependent methyltransferase</fullName>
    </submittedName>
</protein>
<dbReference type="PANTHER" id="PTHR43464">
    <property type="entry name" value="METHYLTRANSFERASE"/>
    <property type="match status" value="1"/>
</dbReference>
<reference evidence="5 6" key="1">
    <citation type="submission" date="2019-06" db="EMBL/GenBank/DDBJ databases">
        <title>Persicimonas caeni gen. nov., sp. nov., a predatory bacterium isolated from solar saltern.</title>
        <authorList>
            <person name="Wang S."/>
        </authorList>
    </citation>
    <scope>NUCLEOTIDE SEQUENCE [LARGE SCALE GENOMIC DNA]</scope>
    <source>
        <strain evidence="5 6">YN101</strain>
    </source>
</reference>
<dbReference type="OrthoDB" id="5522265at2"/>
<proteinExistence type="predicted"/>
<evidence type="ECO:0000256" key="2">
    <source>
        <dbReference type="ARBA" id="ARBA00022679"/>
    </source>
</evidence>
<evidence type="ECO:0000256" key="3">
    <source>
        <dbReference type="ARBA" id="ARBA00022691"/>
    </source>
</evidence>
<evidence type="ECO:0000256" key="1">
    <source>
        <dbReference type="ARBA" id="ARBA00022603"/>
    </source>
</evidence>
<organism evidence="5 6">
    <name type="scientific">Persicimonas caeni</name>
    <dbReference type="NCBI Taxonomy" id="2292766"/>
    <lineage>
        <taxon>Bacteria</taxon>
        <taxon>Deltaproteobacteria</taxon>
        <taxon>Bradymonadales</taxon>
        <taxon>Bradymonadaceae</taxon>
        <taxon>Persicimonas</taxon>
    </lineage>
</organism>
<accession>A0A4Y6PVN1</accession>
<dbReference type="PANTHER" id="PTHR43464:SF19">
    <property type="entry name" value="UBIQUINONE BIOSYNTHESIS O-METHYLTRANSFERASE, MITOCHONDRIAL"/>
    <property type="match status" value="1"/>
</dbReference>
<dbReference type="Proteomes" id="UP000315995">
    <property type="component" value="Chromosome"/>
</dbReference>
<dbReference type="EMBL" id="CP041186">
    <property type="protein sequence ID" value="QDG52396.1"/>
    <property type="molecule type" value="Genomic_DNA"/>
</dbReference>
<name>A0A4Y6PVN1_PERCE</name>
<dbReference type="Gene3D" id="3.40.50.150">
    <property type="entry name" value="Vaccinia Virus protein VP39"/>
    <property type="match status" value="1"/>
</dbReference>
<sequence>MRPEVMRPDATRPIDRESAMSIDAIQKYYAQYDEWGRLETPAGRLEMRRCLRTLHAHLAPHSRVLDLGGGPGRYTIELARRGHQMTLVDLSDKHVRRARRELSEHDLWERVDAVEQGDARAVDALDADSFDAVVAFGPFYHLIDPDDRRRAAAEVARLLRPGGLAFVQYLPAASGFVRLIDRAAEWPEQLDSDTIDRALEEHIYQNPSDAGFQEGCYAETSDIDALFDSVGVERIDAVSVRGIAAGREDKLERIRDESPLLYEKMVELIEATSRRPEVIAMGQIALWVGRQRTVH</sequence>
<accession>A0A5B8Y8K1</accession>